<accession>A0ABV9NRU0</accession>
<dbReference type="EC" id="1.-.-.-" evidence="2"/>
<dbReference type="PANTHER" id="PTHR43364">
    <property type="entry name" value="NADH-SPECIFIC METHYLGLYOXAL REDUCTASE-RELATED"/>
    <property type="match status" value="1"/>
</dbReference>
<dbReference type="GO" id="GO:0016491">
    <property type="term" value="F:oxidoreductase activity"/>
    <property type="evidence" value="ECO:0007669"/>
    <property type="project" value="UniProtKB-KW"/>
</dbReference>
<protein>
    <submittedName>
        <fullName evidence="2">Aldo/keto reductase family oxidoreductase</fullName>
        <ecNumber evidence="2">1.-.-.-</ecNumber>
    </submittedName>
</protein>
<keyword evidence="2" id="KW-0560">Oxidoreductase</keyword>
<dbReference type="InterPro" id="IPR023210">
    <property type="entry name" value="NADP_OxRdtase_dom"/>
</dbReference>
<feature type="domain" description="NADP-dependent oxidoreductase" evidence="1">
    <location>
        <begin position="16"/>
        <end position="296"/>
    </location>
</feature>
<dbReference type="InterPro" id="IPR036812">
    <property type="entry name" value="NAD(P)_OxRdtase_dom_sf"/>
</dbReference>
<gene>
    <name evidence="2" type="ORF">ACFO4L_02270</name>
</gene>
<dbReference type="Pfam" id="PF00248">
    <property type="entry name" value="Aldo_ket_red"/>
    <property type="match status" value="1"/>
</dbReference>
<evidence type="ECO:0000313" key="2">
    <source>
        <dbReference type="EMBL" id="MFC4735400.1"/>
    </source>
</evidence>
<evidence type="ECO:0000313" key="3">
    <source>
        <dbReference type="Proteomes" id="UP001595896"/>
    </source>
</evidence>
<organism evidence="2 3">
    <name type="scientific">Bacillus daqingensis</name>
    <dbReference type="NCBI Taxonomy" id="872396"/>
    <lineage>
        <taxon>Bacteria</taxon>
        <taxon>Bacillati</taxon>
        <taxon>Bacillota</taxon>
        <taxon>Bacilli</taxon>
        <taxon>Bacillales</taxon>
        <taxon>Bacillaceae</taxon>
        <taxon>Bacillus</taxon>
    </lineage>
</organism>
<evidence type="ECO:0000259" key="1">
    <source>
        <dbReference type="Pfam" id="PF00248"/>
    </source>
</evidence>
<reference evidence="3" key="1">
    <citation type="journal article" date="2019" name="Int. J. Syst. Evol. Microbiol.">
        <title>The Global Catalogue of Microorganisms (GCM) 10K type strain sequencing project: providing services to taxonomists for standard genome sequencing and annotation.</title>
        <authorList>
            <consortium name="The Broad Institute Genomics Platform"/>
            <consortium name="The Broad Institute Genome Sequencing Center for Infectious Disease"/>
            <person name="Wu L."/>
            <person name="Ma J."/>
        </authorList>
    </citation>
    <scope>NUCLEOTIDE SEQUENCE [LARGE SCALE GENOMIC DNA]</scope>
    <source>
        <strain evidence="3">JCM 12165</strain>
    </source>
</reference>
<proteinExistence type="predicted"/>
<dbReference type="Gene3D" id="3.20.20.100">
    <property type="entry name" value="NADP-dependent oxidoreductase domain"/>
    <property type="match status" value="1"/>
</dbReference>
<name>A0ABV9NRU0_9BACI</name>
<dbReference type="Proteomes" id="UP001595896">
    <property type="component" value="Unassembled WGS sequence"/>
</dbReference>
<dbReference type="CDD" id="cd19092">
    <property type="entry name" value="AKR_BsYcsN_EcYdhF-like"/>
    <property type="match status" value="1"/>
</dbReference>
<comment type="caution">
    <text evidence="2">The sequence shown here is derived from an EMBL/GenBank/DDBJ whole genome shotgun (WGS) entry which is preliminary data.</text>
</comment>
<dbReference type="RefSeq" id="WP_377908024.1">
    <property type="nucleotide sequence ID" value="NZ_JBHSGK010000003.1"/>
</dbReference>
<dbReference type="PANTHER" id="PTHR43364:SF1">
    <property type="entry name" value="OXIDOREDUCTASE YDHF"/>
    <property type="match status" value="1"/>
</dbReference>
<dbReference type="InterPro" id="IPR050523">
    <property type="entry name" value="AKR_Detox_Biosynth"/>
</dbReference>
<dbReference type="EMBL" id="JBHSGK010000003">
    <property type="protein sequence ID" value="MFC4735400.1"/>
    <property type="molecule type" value="Genomic_DNA"/>
</dbReference>
<keyword evidence="3" id="KW-1185">Reference proteome</keyword>
<dbReference type="SUPFAM" id="SSF51430">
    <property type="entry name" value="NAD(P)-linked oxidoreductase"/>
    <property type="match status" value="1"/>
</dbReference>
<sequence length="305" mass="33583">MKVINIGSSPLQAGEVALGCMRMAGLSTKDADAVIRTSLEEGVTLFDHADIYGGGASEEVFGRAVDLKGADRDKLILQSKCGIRSGFYDFSKEHIVTSVEKILKRLGAENLDILVLHRPDVLMEPEEVASAFSELKKSGKVHYFGVSNHHPGQIELLKQYVDVPLIINQIQLSLMHTPVIDAGLQVNMHREGAVQRDGMLLEYCRKESMTIQAWSPFQHGMIEGPFIDNSDFPEVNKKLEEIAEQKGISKTTAAAAWLLRIPASIQPIIGSMTPDRIRQAAAASNVNLSREQWYELYTAAGNDLP</sequence>